<reference evidence="1" key="1">
    <citation type="submission" date="2016-10" db="EMBL/GenBank/DDBJ databases">
        <title>Evolution and Comparative Genomics of Conjugative MDR Plasmids in Vibrio species.</title>
        <authorList>
            <person name="Li R."/>
            <person name="Ye L."/>
            <person name="Wong M.Ho.Yin."/>
            <person name="Zheng Z."/>
            <person name="Chan E.Wai.Chi."/>
            <person name="Chen S."/>
        </authorList>
    </citation>
    <scope>NUCLEOTIDE SEQUENCE</scope>
    <source>
        <plasmid evidence="1">pVPS91</plasmid>
    </source>
</reference>
<dbReference type="AlphaFoldDB" id="A0A1P8DRE3"/>
<dbReference type="InterPro" id="IPR017547">
    <property type="entry name" value="CRISPR-assoc_prot_Csf3"/>
</dbReference>
<accession>A0A1P8DRE3</accession>
<dbReference type="NCBIfam" id="TIGR03116">
    <property type="entry name" value="cas5_csf3"/>
    <property type="match status" value="1"/>
</dbReference>
<dbReference type="EMBL" id="KX957972">
    <property type="protein sequence ID" value="APU91691.1"/>
    <property type="molecule type" value="Genomic_DNA"/>
</dbReference>
<protein>
    <submittedName>
        <fullName evidence="1">Nucleotide excision repair protein</fullName>
    </submittedName>
</protein>
<name>A0A1P8DRE3_VIBPH</name>
<evidence type="ECO:0000313" key="1">
    <source>
        <dbReference type="EMBL" id="APU91691.1"/>
    </source>
</evidence>
<keyword evidence="1" id="KW-0614">Plasmid</keyword>
<organism evidence="1">
    <name type="scientific">Vibrio parahaemolyticus</name>
    <dbReference type="NCBI Taxonomy" id="670"/>
    <lineage>
        <taxon>Bacteria</taxon>
        <taxon>Pseudomonadati</taxon>
        <taxon>Pseudomonadota</taxon>
        <taxon>Gammaproteobacteria</taxon>
        <taxon>Vibrionales</taxon>
        <taxon>Vibrionaceae</taxon>
        <taxon>Vibrio</taxon>
    </lineage>
</organism>
<sequence>MEPLKVTFKLGGMMVMPSNPIHLDALIAYAVTQERLPELEFDPQPISSLAEELPIEKYEQDGDWCWKASAITPTNVVERSSRHYTQRIDQDAYAEAAKGGFIQAGRKRGEFKRMSHAIKIDTLRGSQRNLLGFYRTARIDELVGYIVGDKEQITYYLKESGLITHIGPRRRQGHGKIVDVIIESDELALENWMIRVKPFKMLDADVKVFATTKPPYFDKTLMQAAFIPDFI</sequence>
<proteinExistence type="predicted"/>
<geneLocation type="plasmid" evidence="1">
    <name>pVPS91</name>
</geneLocation>